<dbReference type="Gene3D" id="2.60.40.10">
    <property type="entry name" value="Immunoglobulins"/>
    <property type="match status" value="1"/>
</dbReference>
<keyword evidence="8" id="KW-1185">Reference proteome</keyword>
<proteinExistence type="predicted"/>
<keyword evidence="2 4" id="KW-0812">Transmembrane</keyword>
<protein>
    <recommendedName>
        <fullName evidence="6">Immunoglobulin domain-containing protein</fullName>
    </recommendedName>
</protein>
<dbReference type="GO" id="GO:0005886">
    <property type="term" value="C:plasma membrane"/>
    <property type="evidence" value="ECO:0007669"/>
    <property type="project" value="TreeGrafter"/>
</dbReference>
<evidence type="ECO:0000256" key="3">
    <source>
        <dbReference type="ARBA" id="ARBA00023136"/>
    </source>
</evidence>
<gene>
    <name evidence="7" type="ORF">NHX12_022822</name>
</gene>
<dbReference type="PANTHER" id="PTHR11860:SF118">
    <property type="entry name" value="CMRF35-LIKE MOLECULE 3-RELATED"/>
    <property type="match status" value="1"/>
</dbReference>
<sequence length="344" mass="37887">MDLYLGIVLTLAGLTGSHSLTTVSQVSVRVGDSVSIPCLYGPEHRHHVKCLCKGYSWATCTYEIKTDPKRTSSAYTISDHPDQLLFTVTITSQQEGEQHYWCAVEINNGADQGQYFQLLVSKGVSSLRVDQQYITGSEGDGVEISCHYAKKLKDKIGWCKLGDCEGQRGGVKGGLGASINTSRPGVAVVTMTSLRMDSSGCESFDLKHLLIPGPSEMEDDVVYSSVVCSLVKGPSEMEGDVVYSSVVHHLPEDLLFTVTITSQQEGEQHYWCAVEINNGVDQRQYFQLLVSEGVSSLRVDQHESFDLKHLLIPVGVLLFTVLVALMVWWKFHTGWLQPGRIAPL</sequence>
<keyword evidence="5" id="KW-0732">Signal</keyword>
<feature type="transmembrane region" description="Helical" evidence="4">
    <location>
        <begin position="310"/>
        <end position="331"/>
    </location>
</feature>
<evidence type="ECO:0000256" key="1">
    <source>
        <dbReference type="ARBA" id="ARBA00004370"/>
    </source>
</evidence>
<dbReference type="EMBL" id="JANIIK010000038">
    <property type="protein sequence ID" value="KAJ3610731.1"/>
    <property type="molecule type" value="Genomic_DNA"/>
</dbReference>
<evidence type="ECO:0000313" key="7">
    <source>
        <dbReference type="EMBL" id="KAJ3610731.1"/>
    </source>
</evidence>
<dbReference type="AlphaFoldDB" id="A0A9Q0EP82"/>
<dbReference type="Proteomes" id="UP001148018">
    <property type="component" value="Unassembled WGS sequence"/>
</dbReference>
<dbReference type="GO" id="GO:0004888">
    <property type="term" value="F:transmembrane signaling receptor activity"/>
    <property type="evidence" value="ECO:0007669"/>
    <property type="project" value="TreeGrafter"/>
</dbReference>
<feature type="non-terminal residue" evidence="7">
    <location>
        <position position="1"/>
    </location>
</feature>
<dbReference type="PANTHER" id="PTHR11860">
    <property type="entry name" value="POLYMERIC-IMMUNOGLOBULIN RECEPTOR"/>
    <property type="match status" value="1"/>
</dbReference>
<dbReference type="OrthoDB" id="8920197at2759"/>
<evidence type="ECO:0000256" key="5">
    <source>
        <dbReference type="SAM" id="SignalP"/>
    </source>
</evidence>
<evidence type="ECO:0000256" key="2">
    <source>
        <dbReference type="ARBA" id="ARBA00022692"/>
    </source>
</evidence>
<dbReference type="InterPro" id="IPR003599">
    <property type="entry name" value="Ig_sub"/>
</dbReference>
<accession>A0A9Q0EP82</accession>
<keyword evidence="4" id="KW-1133">Transmembrane helix</keyword>
<feature type="domain" description="Immunoglobulin" evidence="6">
    <location>
        <begin position="131"/>
        <end position="291"/>
    </location>
</feature>
<reference evidence="7" key="1">
    <citation type="submission" date="2022-07" db="EMBL/GenBank/DDBJ databases">
        <title>Chromosome-level genome of Muraenolepis orangiensis.</title>
        <authorList>
            <person name="Kim J."/>
        </authorList>
    </citation>
    <scope>NUCLEOTIDE SEQUENCE</scope>
    <source>
        <strain evidence="7">KU_S4_2022</strain>
        <tissue evidence="7">Muscle</tissue>
    </source>
</reference>
<name>A0A9Q0EP82_9TELE</name>
<dbReference type="SMART" id="SM00409">
    <property type="entry name" value="IG"/>
    <property type="match status" value="2"/>
</dbReference>
<dbReference type="InterPro" id="IPR013783">
    <property type="entry name" value="Ig-like_fold"/>
</dbReference>
<comment type="subcellular location">
    <subcellularLocation>
        <location evidence="1">Membrane</location>
    </subcellularLocation>
</comment>
<dbReference type="InterPro" id="IPR036179">
    <property type="entry name" value="Ig-like_dom_sf"/>
</dbReference>
<comment type="caution">
    <text evidence="7">The sequence shown here is derived from an EMBL/GenBank/DDBJ whole genome shotgun (WGS) entry which is preliminary data.</text>
</comment>
<feature type="domain" description="Immunoglobulin" evidence="6">
    <location>
        <begin position="23"/>
        <end position="121"/>
    </location>
</feature>
<evidence type="ECO:0000259" key="6">
    <source>
        <dbReference type="SMART" id="SM00409"/>
    </source>
</evidence>
<organism evidence="7 8">
    <name type="scientific">Muraenolepis orangiensis</name>
    <name type="common">Patagonian moray cod</name>
    <dbReference type="NCBI Taxonomy" id="630683"/>
    <lineage>
        <taxon>Eukaryota</taxon>
        <taxon>Metazoa</taxon>
        <taxon>Chordata</taxon>
        <taxon>Craniata</taxon>
        <taxon>Vertebrata</taxon>
        <taxon>Euteleostomi</taxon>
        <taxon>Actinopterygii</taxon>
        <taxon>Neopterygii</taxon>
        <taxon>Teleostei</taxon>
        <taxon>Neoteleostei</taxon>
        <taxon>Acanthomorphata</taxon>
        <taxon>Zeiogadaria</taxon>
        <taxon>Gadariae</taxon>
        <taxon>Gadiformes</taxon>
        <taxon>Muraenolepidoidei</taxon>
        <taxon>Muraenolepididae</taxon>
        <taxon>Muraenolepis</taxon>
    </lineage>
</organism>
<dbReference type="SUPFAM" id="SSF48726">
    <property type="entry name" value="Immunoglobulin"/>
    <property type="match status" value="1"/>
</dbReference>
<evidence type="ECO:0000313" key="8">
    <source>
        <dbReference type="Proteomes" id="UP001148018"/>
    </source>
</evidence>
<evidence type="ECO:0000256" key="4">
    <source>
        <dbReference type="SAM" id="Phobius"/>
    </source>
</evidence>
<feature type="signal peptide" evidence="5">
    <location>
        <begin position="1"/>
        <end position="19"/>
    </location>
</feature>
<dbReference type="InterPro" id="IPR050671">
    <property type="entry name" value="CD300_family_receptors"/>
</dbReference>
<feature type="chain" id="PRO_5040339568" description="Immunoglobulin domain-containing protein" evidence="5">
    <location>
        <begin position="20"/>
        <end position="344"/>
    </location>
</feature>
<keyword evidence="3 4" id="KW-0472">Membrane</keyword>